<dbReference type="PROSITE" id="PS00228">
    <property type="entry name" value="TUBULIN_B_AUTOREG"/>
    <property type="match status" value="1"/>
</dbReference>
<evidence type="ECO:0000256" key="8">
    <source>
        <dbReference type="ARBA" id="ARBA00022741"/>
    </source>
</evidence>
<gene>
    <name evidence="16" type="primary">TUBB4B</name>
</gene>
<dbReference type="InterPro" id="IPR008280">
    <property type="entry name" value="Tub_FtsZ_C"/>
</dbReference>
<evidence type="ECO:0000256" key="1">
    <source>
        <dbReference type="ARBA" id="ARBA00001946"/>
    </source>
</evidence>
<dbReference type="Gene3D" id="3.30.1330.20">
    <property type="entry name" value="Tubulin/FtsZ, C-terminal domain"/>
    <property type="match status" value="1"/>
</dbReference>
<dbReference type="InterPro" id="IPR037103">
    <property type="entry name" value="Tubulin/FtsZ-like_C"/>
</dbReference>
<dbReference type="GO" id="GO:0030317">
    <property type="term" value="P:flagellated sperm motility"/>
    <property type="evidence" value="ECO:0007669"/>
    <property type="project" value="Ensembl"/>
</dbReference>
<dbReference type="GO" id="GO:0005525">
    <property type="term" value="F:GTP binding"/>
    <property type="evidence" value="ECO:0007669"/>
    <property type="project" value="UniProtKB-UniRule"/>
</dbReference>
<feature type="region of interest" description="Disordered" evidence="13">
    <location>
        <begin position="15"/>
        <end position="108"/>
    </location>
</feature>
<dbReference type="GO" id="GO:0036126">
    <property type="term" value="C:sperm flagellum"/>
    <property type="evidence" value="ECO:0007669"/>
    <property type="project" value="Ensembl"/>
</dbReference>
<dbReference type="GO" id="GO:0072686">
    <property type="term" value="C:mitotic spindle"/>
    <property type="evidence" value="ECO:0007669"/>
    <property type="project" value="Ensembl"/>
</dbReference>
<protein>
    <recommendedName>
        <fullName evidence="12">Tubulin beta chain</fullName>
    </recommendedName>
</protein>
<dbReference type="InterPro" id="IPR017975">
    <property type="entry name" value="Tubulin_CS"/>
</dbReference>
<evidence type="ECO:0000256" key="11">
    <source>
        <dbReference type="ARBA" id="ARBA00023212"/>
    </source>
</evidence>
<dbReference type="CDD" id="cd02187">
    <property type="entry name" value="beta_tubulin"/>
    <property type="match status" value="1"/>
</dbReference>
<keyword evidence="6 12" id="KW-0493">Microtubule</keyword>
<comment type="similarity">
    <text evidence="3 12">Belongs to the tubulin family.</text>
</comment>
<evidence type="ECO:0000313" key="16">
    <source>
        <dbReference type="Ensembl" id="ENSRFEP00010011900.1"/>
    </source>
</evidence>
<evidence type="ECO:0000256" key="2">
    <source>
        <dbReference type="ARBA" id="ARBA00004245"/>
    </source>
</evidence>
<comment type="subunit">
    <text evidence="12">Dimer of alpha and beta chains. A typical microtubule is a hollow water-filled tube with an outer diameter of 25 nm and an inner diameter of 15 nM. Alpha-beta heterodimers associate head-to-tail to form protofilaments running lengthwise along the microtubule wall with the beta-tubulin subunit facing the microtubule plus end conferring a structural polarity. Microtubules usually have 13 protofilaments but different protofilament numbers can be found in some organisms and specialized cells.</text>
</comment>
<dbReference type="AlphaFoldDB" id="A0A671EFQ7"/>
<evidence type="ECO:0000313" key="17">
    <source>
        <dbReference type="Proteomes" id="UP000472240"/>
    </source>
</evidence>
<dbReference type="InterPro" id="IPR023123">
    <property type="entry name" value="Tubulin_C"/>
</dbReference>
<reference evidence="16 17" key="2">
    <citation type="journal article" date="2018" name="Annu Rev Anim Biosci">
        <title>Bat Biology, Genomes, and the Bat1K Project: To Generate Chromosome-Level Genomes for All Living Bat Species.</title>
        <authorList>
            <person name="Teeling E.C."/>
            <person name="Vernes S.C."/>
            <person name="Davalos L.M."/>
            <person name="Ray D.A."/>
            <person name="Gilbert M.T.P."/>
            <person name="Myers E."/>
        </authorList>
    </citation>
    <scope>NUCLEOTIDE SEQUENCE</scope>
</reference>
<comment type="subcellular location">
    <subcellularLocation>
        <location evidence="2">Cytoplasm</location>
        <location evidence="2">Cytoskeleton</location>
    </subcellularLocation>
</comment>
<evidence type="ECO:0000256" key="13">
    <source>
        <dbReference type="SAM" id="MobiDB-lite"/>
    </source>
</evidence>
<keyword evidence="7" id="KW-0479">Metal-binding</keyword>
<dbReference type="Pfam" id="PF03953">
    <property type="entry name" value="Tubulin_C"/>
    <property type="match status" value="1"/>
</dbReference>
<dbReference type="OMA" id="WVPRSVN"/>
<evidence type="ECO:0000256" key="3">
    <source>
        <dbReference type="ARBA" id="ARBA00009636"/>
    </source>
</evidence>
<dbReference type="InterPro" id="IPR036525">
    <property type="entry name" value="Tubulin/FtsZ_GTPase_sf"/>
</dbReference>
<dbReference type="SMART" id="SM00864">
    <property type="entry name" value="Tubulin"/>
    <property type="match status" value="1"/>
</dbReference>
<dbReference type="PRINTS" id="PR01161">
    <property type="entry name" value="TUBULIN"/>
</dbReference>
<keyword evidence="8 12" id="KW-0547">Nucleotide-binding</keyword>
<dbReference type="PANTHER" id="PTHR11588">
    <property type="entry name" value="TUBULIN"/>
    <property type="match status" value="1"/>
</dbReference>
<feature type="compositionally biased region" description="Gly residues" evidence="13">
    <location>
        <begin position="73"/>
        <end position="82"/>
    </location>
</feature>
<dbReference type="GO" id="GO:0005879">
    <property type="term" value="C:axonemal microtubule"/>
    <property type="evidence" value="ECO:0007669"/>
    <property type="project" value="Ensembl"/>
</dbReference>
<sequence>MREIVHLQAGQCGNQIGAKVGGGAPGPQRRRAYGRGGRERWRRAGGAPALRLRAGPGPGLRSEPGRGLRRGSPGTGPAAGGRGGERRAAPVRGGAGSGQRRRDSAPARPRLAQFWEVISDEHGIDPTGTYHGDSDLQLERINVYYNEATGGKYVPRAVLVDLEPGTMDSVRSGPFGQIFRPDNFVFGQSGAGNNWAKGHYTEGAELVDSVLDVVRKEAESCDCLQGFQLTHSLGGGTGSGMGTLLISKIREEYPDRIMNTFSVVPSPKVSDTVVEPYNATLSVHQLVENTDETYCIDNEALYDICFRTLKLTTPTYGDLNHLVSATMSGVTTCLRFPGQLNADLRKLAVNMVPFPRLHFFMPGFAPLTSRGSQQYRALTVPELTQQMFDAKNMMAACDPRHGRYLTVAAVFRGRMSMKEVDEQMLNVQNKNSSYFVEWIPNNVKTAVCDIPPRGLKMSATFIGNSTAIQELFKRISEQFTAMFRRKAFLHWYTGEGMDEMEFTEAESNMNDLVSEYQQYQDATAEEEGEFEEEAEEEVA</sequence>
<evidence type="ECO:0000256" key="10">
    <source>
        <dbReference type="ARBA" id="ARBA00023134"/>
    </source>
</evidence>
<dbReference type="GeneTree" id="ENSGT00940000154394"/>
<dbReference type="Proteomes" id="UP000472240">
    <property type="component" value="Chromosome 12"/>
</dbReference>
<evidence type="ECO:0000259" key="15">
    <source>
        <dbReference type="SMART" id="SM00865"/>
    </source>
</evidence>
<organism evidence="16 17">
    <name type="scientific">Rhinolophus ferrumequinum</name>
    <name type="common">Greater horseshoe bat</name>
    <dbReference type="NCBI Taxonomy" id="59479"/>
    <lineage>
        <taxon>Eukaryota</taxon>
        <taxon>Metazoa</taxon>
        <taxon>Chordata</taxon>
        <taxon>Craniata</taxon>
        <taxon>Vertebrata</taxon>
        <taxon>Euteleostomi</taxon>
        <taxon>Mammalia</taxon>
        <taxon>Eutheria</taxon>
        <taxon>Laurasiatheria</taxon>
        <taxon>Chiroptera</taxon>
        <taxon>Yinpterochiroptera</taxon>
        <taxon>Rhinolophoidea</taxon>
        <taxon>Rhinolophidae</taxon>
        <taxon>Rhinolophinae</taxon>
        <taxon>Rhinolophus</taxon>
    </lineage>
</organism>
<dbReference type="InParanoid" id="A0A671EFQ7"/>
<dbReference type="SMART" id="SM00865">
    <property type="entry name" value="Tubulin_C"/>
    <property type="match status" value="1"/>
</dbReference>
<dbReference type="FunFam" id="1.10.287.600:FF:000006">
    <property type="entry name" value="Tubulin beta chain"/>
    <property type="match status" value="1"/>
</dbReference>
<dbReference type="InterPro" id="IPR013838">
    <property type="entry name" value="Beta-tubulin_BS"/>
</dbReference>
<dbReference type="Gene3D" id="1.10.287.600">
    <property type="entry name" value="Helix hairpin bin"/>
    <property type="match status" value="1"/>
</dbReference>
<dbReference type="InterPro" id="IPR000217">
    <property type="entry name" value="Tubulin"/>
</dbReference>
<dbReference type="FunFam" id="3.40.50.1440:FF:000003">
    <property type="entry name" value="Tubulin beta chain"/>
    <property type="match status" value="1"/>
</dbReference>
<dbReference type="SUPFAM" id="SSF55307">
    <property type="entry name" value="Tubulin C-terminal domain-like"/>
    <property type="match status" value="1"/>
</dbReference>
<comment type="cofactor">
    <cofactor evidence="1">
        <name>Mg(2+)</name>
        <dbReference type="ChEBI" id="CHEBI:18420"/>
    </cofactor>
</comment>
<comment type="function">
    <text evidence="12">Tubulin is the major constituent of microtubules, a cylinder consisting of laterally associated linear protofilaments composed of alpha- and beta-tubulin heterodimers. Microtubules grow by the addition of GTP-tubulin dimers to the microtubule end, where a stabilizing cap forms. Below the cap, tubulin dimers are in GDP-bound state, owing to GTPase activity of alpha-tubulin.</text>
</comment>
<reference evidence="16 17" key="1">
    <citation type="journal article" date="2015" name="Annu Rev Anim Biosci">
        <title>The Genome 10K Project: a way forward.</title>
        <authorList>
            <person name="Koepfli K.P."/>
            <person name="Paten B."/>
            <person name="O'Brien S.J."/>
            <person name="Koepfli K.P."/>
            <person name="Paten B."/>
            <person name="Antunes A."/>
            <person name="Belov K."/>
            <person name="Bustamante C."/>
            <person name="Castoe T.A."/>
            <person name="Clawson H."/>
            <person name="Crawford A.J."/>
            <person name="Diekhans M."/>
            <person name="Distel D."/>
            <person name="Durbin R."/>
            <person name="Earl D."/>
            <person name="Fujita M.K."/>
            <person name="Gamble T."/>
            <person name="Georges A."/>
            <person name="Gemmell N."/>
            <person name="Gilbert M.T."/>
            <person name="Graves J.M."/>
            <person name="Green R.E."/>
            <person name="Hickey G."/>
            <person name="Jarvis E.D."/>
            <person name="Johnson W."/>
            <person name="Komissarov A."/>
            <person name="Korf I."/>
            <person name="Kuhn R."/>
            <person name="Larkin D.M."/>
            <person name="Lewin H."/>
            <person name="Lopez J.V."/>
            <person name="Ma J."/>
            <person name="Marques-Bonet T."/>
            <person name="Miller W."/>
            <person name="Murphy R."/>
            <person name="Pevzner P."/>
            <person name="Shapiro B."/>
            <person name="Steiner C."/>
            <person name="Tamazian G."/>
            <person name="Venkatesh B."/>
            <person name="Wang J."/>
            <person name="Wayne R."/>
            <person name="Wiley E."/>
            <person name="Yang H."/>
            <person name="Zhang G."/>
            <person name="Haussler D."/>
            <person name="Ryder O."/>
            <person name="O'Brien S.J."/>
        </authorList>
    </citation>
    <scope>NUCLEOTIDE SEQUENCE</scope>
</reference>
<dbReference type="PRINTS" id="PR01163">
    <property type="entry name" value="BETATUBULIN"/>
</dbReference>
<name>A0A671EFQ7_RHIFE</name>
<keyword evidence="10 12" id="KW-0342">GTP-binding</keyword>
<dbReference type="Pfam" id="PF00091">
    <property type="entry name" value="Tubulin"/>
    <property type="match status" value="1"/>
</dbReference>
<dbReference type="GO" id="GO:0003725">
    <property type="term" value="F:double-stranded RNA binding"/>
    <property type="evidence" value="ECO:0007669"/>
    <property type="project" value="Ensembl"/>
</dbReference>
<dbReference type="GO" id="GO:0003924">
    <property type="term" value="F:GTPase activity"/>
    <property type="evidence" value="ECO:0007669"/>
    <property type="project" value="InterPro"/>
</dbReference>
<dbReference type="InterPro" id="IPR003008">
    <property type="entry name" value="Tubulin_FtsZ_GTPase"/>
</dbReference>
<dbReference type="GO" id="GO:0046872">
    <property type="term" value="F:metal ion binding"/>
    <property type="evidence" value="ECO:0007669"/>
    <property type="project" value="UniProtKB-KW"/>
</dbReference>
<keyword evidence="11" id="KW-0206">Cytoskeleton</keyword>
<dbReference type="GO" id="GO:0045171">
    <property type="term" value="C:intercellular bridge"/>
    <property type="evidence" value="ECO:0007669"/>
    <property type="project" value="Ensembl"/>
</dbReference>
<evidence type="ECO:0000259" key="14">
    <source>
        <dbReference type="SMART" id="SM00864"/>
    </source>
</evidence>
<evidence type="ECO:0000256" key="6">
    <source>
        <dbReference type="ARBA" id="ARBA00022701"/>
    </source>
</evidence>
<feature type="domain" description="Tubulin/FtsZ 2-layer sandwich" evidence="15">
    <location>
        <begin position="340"/>
        <end position="477"/>
    </location>
</feature>
<keyword evidence="5" id="KW-1017">Isopeptide bond</keyword>
<evidence type="ECO:0000256" key="12">
    <source>
        <dbReference type="RuleBase" id="RU000352"/>
    </source>
</evidence>
<keyword evidence="17" id="KW-1185">Reference proteome</keyword>
<accession>A0A671EFQ7</accession>
<evidence type="ECO:0000256" key="7">
    <source>
        <dbReference type="ARBA" id="ARBA00022723"/>
    </source>
</evidence>
<reference evidence="16" key="4">
    <citation type="submission" date="2025-08" db="UniProtKB">
        <authorList>
            <consortium name="Ensembl"/>
        </authorList>
    </citation>
    <scope>IDENTIFICATION</scope>
</reference>
<evidence type="ECO:0000256" key="9">
    <source>
        <dbReference type="ARBA" id="ARBA00022842"/>
    </source>
</evidence>
<evidence type="ECO:0000256" key="5">
    <source>
        <dbReference type="ARBA" id="ARBA00022499"/>
    </source>
</evidence>
<feature type="region of interest" description="Disordered" evidence="13">
    <location>
        <begin position="520"/>
        <end position="539"/>
    </location>
</feature>
<dbReference type="PROSITE" id="PS00227">
    <property type="entry name" value="TUBULIN"/>
    <property type="match status" value="1"/>
</dbReference>
<feature type="compositionally biased region" description="Low complexity" evidence="13">
    <location>
        <begin position="44"/>
        <end position="61"/>
    </location>
</feature>
<evidence type="ECO:0000256" key="4">
    <source>
        <dbReference type="ARBA" id="ARBA00022490"/>
    </source>
</evidence>
<dbReference type="Ensembl" id="ENSRFET00010013021.1">
    <property type="protein sequence ID" value="ENSRFEP00010011900.1"/>
    <property type="gene ID" value="ENSRFEG00010008054.1"/>
</dbReference>
<dbReference type="SUPFAM" id="SSF52490">
    <property type="entry name" value="Tubulin nucleotide-binding domain-like"/>
    <property type="match status" value="1"/>
</dbReference>
<proteinExistence type="inferred from homology"/>
<reference evidence="16" key="5">
    <citation type="submission" date="2025-09" db="UniProtKB">
        <authorList>
            <consortium name="Ensembl"/>
        </authorList>
    </citation>
    <scope>IDENTIFICATION</scope>
</reference>
<feature type="domain" description="Tubulin/FtsZ GTPase" evidence="14">
    <location>
        <begin position="141"/>
        <end position="338"/>
    </location>
</feature>
<dbReference type="InterPro" id="IPR002453">
    <property type="entry name" value="Beta_tubulin"/>
</dbReference>
<feature type="compositionally biased region" description="Acidic residues" evidence="13">
    <location>
        <begin position="523"/>
        <end position="539"/>
    </location>
</feature>
<reference evidence="17" key="3">
    <citation type="submission" date="2018-12" db="EMBL/GenBank/DDBJ databases">
        <title>G10K-VGP greater horseshoe bat female genome, primary haplotype.</title>
        <authorList>
            <person name="Teeling E."/>
            <person name="Myers G."/>
            <person name="Vernes S."/>
            <person name="Pippel M."/>
            <person name="Winkler S."/>
            <person name="Fedrigo O."/>
            <person name="Rhie A."/>
            <person name="Koren S."/>
            <person name="Phillippy A."/>
            <person name="Lewin H."/>
            <person name="Damas J."/>
            <person name="Howe K."/>
            <person name="Mountcastle J."/>
            <person name="Jarvis E.D."/>
        </authorList>
    </citation>
    <scope>NUCLEOTIDE SEQUENCE [LARGE SCALE GENOMIC DNA]</scope>
</reference>
<dbReference type="Gene3D" id="3.40.50.1440">
    <property type="entry name" value="Tubulin/FtsZ, GTPase domain"/>
    <property type="match status" value="1"/>
</dbReference>
<dbReference type="GO" id="GO:0005200">
    <property type="term" value="F:structural constituent of cytoskeleton"/>
    <property type="evidence" value="ECO:0007669"/>
    <property type="project" value="InterPro"/>
</dbReference>
<dbReference type="FunFam" id="3.30.1330.20:FF:000002">
    <property type="entry name" value="Tubulin beta chain"/>
    <property type="match status" value="1"/>
</dbReference>
<keyword evidence="4" id="KW-0963">Cytoplasm</keyword>
<dbReference type="InterPro" id="IPR018316">
    <property type="entry name" value="Tubulin/FtsZ_2-layer-sand-dom"/>
</dbReference>
<keyword evidence="9" id="KW-0460">Magnesium</keyword>